<comment type="caution">
    <text evidence="1">The sequence shown here is derived from an EMBL/GenBank/DDBJ whole genome shotgun (WGS) entry which is preliminary data.</text>
</comment>
<gene>
    <name evidence="1" type="ORF">B4135_2808</name>
</gene>
<organism evidence="1 2">
    <name type="scientific">Caldibacillus debilis</name>
    <dbReference type="NCBI Taxonomy" id="301148"/>
    <lineage>
        <taxon>Bacteria</taxon>
        <taxon>Bacillati</taxon>
        <taxon>Bacillota</taxon>
        <taxon>Bacilli</taxon>
        <taxon>Bacillales</taxon>
        <taxon>Bacillaceae</taxon>
        <taxon>Caldibacillus</taxon>
    </lineage>
</organism>
<accession>A0A150LQ56</accession>
<evidence type="ECO:0000313" key="2">
    <source>
        <dbReference type="Proteomes" id="UP000075683"/>
    </source>
</evidence>
<dbReference type="Proteomes" id="UP000075683">
    <property type="component" value="Unassembled WGS sequence"/>
</dbReference>
<protein>
    <submittedName>
        <fullName evidence="1">Uncharacterized protein</fullName>
    </submittedName>
</protein>
<evidence type="ECO:0000313" key="1">
    <source>
        <dbReference type="EMBL" id="KYD14381.1"/>
    </source>
</evidence>
<sequence length="46" mass="5189">MLNRKNPFYSEIVFRGVRGWKMKGPKGIFVFTKITFASRIGPQAGG</sequence>
<proteinExistence type="predicted"/>
<dbReference type="EMBL" id="LQYT01000073">
    <property type="protein sequence ID" value="KYD14381.1"/>
    <property type="molecule type" value="Genomic_DNA"/>
</dbReference>
<dbReference type="AlphaFoldDB" id="A0A150LQ56"/>
<dbReference type="STRING" id="301148.B4135_2808"/>
<name>A0A150LQ56_9BACI</name>
<reference evidence="1 2" key="1">
    <citation type="submission" date="2016-01" db="EMBL/GenBank/DDBJ databases">
        <title>Draft Genome Sequences of Seven Thermophilic Sporeformers Isolated from Foods.</title>
        <authorList>
            <person name="Berendsen E.M."/>
            <person name="Wells-Bennik M.H."/>
            <person name="Krawcyk A.O."/>
            <person name="De Jong A."/>
            <person name="Holsappel S."/>
            <person name="Eijlander R.T."/>
            <person name="Kuipers O.P."/>
        </authorList>
    </citation>
    <scope>NUCLEOTIDE SEQUENCE [LARGE SCALE GENOMIC DNA]</scope>
    <source>
        <strain evidence="1 2">B4135</strain>
    </source>
</reference>